<dbReference type="Proteomes" id="UP001642483">
    <property type="component" value="Unassembled WGS sequence"/>
</dbReference>
<proteinExistence type="predicted"/>
<gene>
    <name evidence="5" type="ORF">CVLEPA_LOCUS23228</name>
</gene>
<dbReference type="Gene3D" id="1.20.1270.60">
    <property type="entry name" value="Arfaptin homology (AH) domain/BAR domain"/>
    <property type="match status" value="1"/>
</dbReference>
<protein>
    <recommendedName>
        <fullName evidence="4">BAR domain-containing protein</fullName>
    </recommendedName>
</protein>
<dbReference type="EMBL" id="CAWYQH010000119">
    <property type="protein sequence ID" value="CAK8690633.1"/>
    <property type="molecule type" value="Genomic_DNA"/>
</dbReference>
<evidence type="ECO:0000256" key="2">
    <source>
        <dbReference type="ARBA" id="ARBA00022490"/>
    </source>
</evidence>
<organism evidence="5 6">
    <name type="scientific">Clavelina lepadiformis</name>
    <name type="common">Light-bulb sea squirt</name>
    <name type="synonym">Ascidia lepadiformis</name>
    <dbReference type="NCBI Taxonomy" id="159417"/>
    <lineage>
        <taxon>Eukaryota</taxon>
        <taxon>Metazoa</taxon>
        <taxon>Chordata</taxon>
        <taxon>Tunicata</taxon>
        <taxon>Ascidiacea</taxon>
        <taxon>Aplousobranchia</taxon>
        <taxon>Clavelinidae</taxon>
        <taxon>Clavelina</taxon>
    </lineage>
</organism>
<dbReference type="PROSITE" id="PS51021">
    <property type="entry name" value="BAR"/>
    <property type="match status" value="1"/>
</dbReference>
<accession>A0ABP0GI27</accession>
<evidence type="ECO:0000313" key="6">
    <source>
        <dbReference type="Proteomes" id="UP001642483"/>
    </source>
</evidence>
<comment type="subcellular location">
    <subcellularLocation>
        <location evidence="1">Cytoplasm</location>
        <location evidence="1">Cytoskeleton</location>
    </subcellularLocation>
</comment>
<dbReference type="InterPro" id="IPR046982">
    <property type="entry name" value="BIN3/RVS161-like"/>
</dbReference>
<dbReference type="InterPro" id="IPR004148">
    <property type="entry name" value="BAR_dom"/>
</dbReference>
<evidence type="ECO:0000313" key="5">
    <source>
        <dbReference type="EMBL" id="CAK8690633.1"/>
    </source>
</evidence>
<keyword evidence="6" id="KW-1185">Reference proteome</keyword>
<name>A0ABP0GI27_CLALP</name>
<dbReference type="PANTHER" id="PTHR47174:SF3">
    <property type="entry name" value="BRIDGING INTEGRATOR 3"/>
    <property type="match status" value="1"/>
</dbReference>
<evidence type="ECO:0000259" key="4">
    <source>
        <dbReference type="PROSITE" id="PS51021"/>
    </source>
</evidence>
<evidence type="ECO:0000256" key="1">
    <source>
        <dbReference type="ARBA" id="ARBA00004245"/>
    </source>
</evidence>
<dbReference type="PANTHER" id="PTHR47174">
    <property type="entry name" value="BRIDGING INTEGRATOR 3"/>
    <property type="match status" value="1"/>
</dbReference>
<evidence type="ECO:0000256" key="3">
    <source>
        <dbReference type="ARBA" id="ARBA00023212"/>
    </source>
</evidence>
<reference evidence="5 6" key="1">
    <citation type="submission" date="2024-02" db="EMBL/GenBank/DDBJ databases">
        <authorList>
            <person name="Daric V."/>
            <person name="Darras S."/>
        </authorList>
    </citation>
    <scope>NUCLEOTIDE SEQUENCE [LARGE SCALE GENOMIC DNA]</scope>
</reference>
<dbReference type="InterPro" id="IPR027267">
    <property type="entry name" value="AH/BAR_dom_sf"/>
</dbReference>
<keyword evidence="3" id="KW-0206">Cytoskeleton</keyword>
<comment type="caution">
    <text evidence="5">The sequence shown here is derived from an EMBL/GenBank/DDBJ whole genome shotgun (WGS) entry which is preliminary data.</text>
</comment>
<sequence length="246" mass="28112">MNWNPFYRQPKKSILSKMEERDFERECAKMQQLEESSKKISKTSKKLVVAHHAQGKACGKLGQDLVADLGDDAPPSLESFKYAMNCQHILTVDKGKVLQQVLADPMKKYMTIFPSCTSHIKSRDKALQETNKVQAKLEKYEDKEHTASNSVKIEQIKKSLQPVKEDFQQKHSTLMAEMPTFYDARLSYIRPSLEAVVSVQCWFHKEAIRVLEECSQELGMGTKENAEKHVKTLMQEVNALSITSDD</sequence>
<dbReference type="SUPFAM" id="SSF103657">
    <property type="entry name" value="BAR/IMD domain-like"/>
    <property type="match status" value="1"/>
</dbReference>
<keyword evidence="2" id="KW-0963">Cytoplasm</keyword>
<feature type="domain" description="BAR" evidence="4">
    <location>
        <begin position="8"/>
        <end position="227"/>
    </location>
</feature>
<dbReference type="SMART" id="SM00721">
    <property type="entry name" value="BAR"/>
    <property type="match status" value="1"/>
</dbReference>
<dbReference type="Pfam" id="PF03114">
    <property type="entry name" value="BAR"/>
    <property type="match status" value="1"/>
</dbReference>